<protein>
    <submittedName>
        <fullName evidence="2">Enamine deaminase RidA (YjgF/YER057c/UK114 family)</fullName>
    </submittedName>
</protein>
<sequence length="116" mass="12733">MTIKRIENGQRFAAAVVHNHTVYIAGQIADSIGAPIEVQTREVLAKIDDLLKRSGTSRAKLLSVNIYLPHISDFNAMNAVWDEWLDKANLPARATVEARLAIPGLRVEMTAIAALD</sequence>
<dbReference type="AlphaFoldDB" id="A0A7W6IQW1"/>
<evidence type="ECO:0000313" key="3">
    <source>
        <dbReference type="Proteomes" id="UP000547011"/>
    </source>
</evidence>
<name>A0A7W6IQW1_9HYPH</name>
<dbReference type="PANTHER" id="PTHR47328:SF1">
    <property type="entry name" value="RUTC FAMILY PROTEIN YOAB"/>
    <property type="match status" value="1"/>
</dbReference>
<dbReference type="SUPFAM" id="SSF55298">
    <property type="entry name" value="YjgF-like"/>
    <property type="match status" value="1"/>
</dbReference>
<gene>
    <name evidence="2" type="ORF">GGR20_003294</name>
</gene>
<dbReference type="CDD" id="cd06150">
    <property type="entry name" value="YjgF_YER057c_UK114_like_2"/>
    <property type="match status" value="1"/>
</dbReference>
<evidence type="ECO:0000256" key="1">
    <source>
        <dbReference type="ARBA" id="ARBA00010552"/>
    </source>
</evidence>
<accession>A0A7W6IQW1</accession>
<dbReference type="InterPro" id="IPR035959">
    <property type="entry name" value="RutC-like_sf"/>
</dbReference>
<dbReference type="PROSITE" id="PS01094">
    <property type="entry name" value="UPF0076"/>
    <property type="match status" value="1"/>
</dbReference>
<dbReference type="Gene3D" id="3.30.1330.40">
    <property type="entry name" value="RutC-like"/>
    <property type="match status" value="1"/>
</dbReference>
<dbReference type="Pfam" id="PF01042">
    <property type="entry name" value="Ribonuc_L-PSP"/>
    <property type="match status" value="1"/>
</dbReference>
<keyword evidence="3" id="KW-1185">Reference proteome</keyword>
<dbReference type="RefSeq" id="WP_183312402.1">
    <property type="nucleotide sequence ID" value="NZ_JACIEW010000009.1"/>
</dbReference>
<dbReference type="Proteomes" id="UP000547011">
    <property type="component" value="Unassembled WGS sequence"/>
</dbReference>
<proteinExistence type="inferred from homology"/>
<dbReference type="EMBL" id="JACIEW010000009">
    <property type="protein sequence ID" value="MBB4053632.1"/>
    <property type="molecule type" value="Genomic_DNA"/>
</dbReference>
<comment type="similarity">
    <text evidence="1">Belongs to the RutC family.</text>
</comment>
<dbReference type="InterPro" id="IPR019897">
    <property type="entry name" value="RidA_CS"/>
</dbReference>
<dbReference type="InterPro" id="IPR035709">
    <property type="entry name" value="YoaB-like"/>
</dbReference>
<dbReference type="PANTHER" id="PTHR47328">
    <property type="match status" value="1"/>
</dbReference>
<dbReference type="InterPro" id="IPR006175">
    <property type="entry name" value="YjgF/YER057c/UK114"/>
</dbReference>
<reference evidence="2 3" key="1">
    <citation type="submission" date="2020-08" db="EMBL/GenBank/DDBJ databases">
        <title>Genomic Encyclopedia of Type Strains, Phase IV (KMG-IV): sequencing the most valuable type-strain genomes for metagenomic binning, comparative biology and taxonomic classification.</title>
        <authorList>
            <person name="Goeker M."/>
        </authorList>
    </citation>
    <scope>NUCLEOTIDE SEQUENCE [LARGE SCALE GENOMIC DNA]</scope>
    <source>
        <strain evidence="2 3">DSM 23447</strain>
    </source>
</reference>
<comment type="caution">
    <text evidence="2">The sequence shown here is derived from an EMBL/GenBank/DDBJ whole genome shotgun (WGS) entry which is preliminary data.</text>
</comment>
<evidence type="ECO:0000313" key="2">
    <source>
        <dbReference type="EMBL" id="MBB4053632.1"/>
    </source>
</evidence>
<organism evidence="2 3">
    <name type="scientific">Devosia subaequoris</name>
    <dbReference type="NCBI Taxonomy" id="395930"/>
    <lineage>
        <taxon>Bacteria</taxon>
        <taxon>Pseudomonadati</taxon>
        <taxon>Pseudomonadota</taxon>
        <taxon>Alphaproteobacteria</taxon>
        <taxon>Hyphomicrobiales</taxon>
        <taxon>Devosiaceae</taxon>
        <taxon>Devosia</taxon>
    </lineage>
</organism>